<keyword evidence="2" id="KW-1185">Reference proteome</keyword>
<reference evidence="1 2" key="1">
    <citation type="journal article" date="2024" name="Plant Biotechnol. J.">
        <title>Genome and CRISPR/Cas9 system of a widespread forest tree (Populus alba) in the world.</title>
        <authorList>
            <person name="Liu Y.J."/>
            <person name="Jiang P.F."/>
            <person name="Han X.M."/>
            <person name="Li X.Y."/>
            <person name="Wang H.M."/>
            <person name="Wang Y.J."/>
            <person name="Wang X.X."/>
            <person name="Zeng Q.Y."/>
        </authorList>
    </citation>
    <scope>NUCLEOTIDE SEQUENCE [LARGE SCALE GENOMIC DNA]</scope>
    <source>
        <strain evidence="2">cv. PAL-ZL1</strain>
    </source>
</reference>
<accession>A0ACC4B9M9</accession>
<gene>
    <name evidence="1" type="ORF">D5086_023151</name>
</gene>
<evidence type="ECO:0000313" key="1">
    <source>
        <dbReference type="EMBL" id="KAL3575050.1"/>
    </source>
</evidence>
<evidence type="ECO:0000313" key="2">
    <source>
        <dbReference type="Proteomes" id="UP000309997"/>
    </source>
</evidence>
<organism evidence="1 2">
    <name type="scientific">Populus alba</name>
    <name type="common">White poplar</name>
    <dbReference type="NCBI Taxonomy" id="43335"/>
    <lineage>
        <taxon>Eukaryota</taxon>
        <taxon>Viridiplantae</taxon>
        <taxon>Streptophyta</taxon>
        <taxon>Embryophyta</taxon>
        <taxon>Tracheophyta</taxon>
        <taxon>Spermatophyta</taxon>
        <taxon>Magnoliopsida</taxon>
        <taxon>eudicotyledons</taxon>
        <taxon>Gunneridae</taxon>
        <taxon>Pentapetalae</taxon>
        <taxon>rosids</taxon>
        <taxon>fabids</taxon>
        <taxon>Malpighiales</taxon>
        <taxon>Salicaceae</taxon>
        <taxon>Saliceae</taxon>
        <taxon>Populus</taxon>
    </lineage>
</organism>
<name>A0ACC4B9M9_POPAL</name>
<protein>
    <submittedName>
        <fullName evidence="1">Uncharacterized protein</fullName>
    </submittedName>
</protein>
<comment type="caution">
    <text evidence="1">The sequence shown here is derived from an EMBL/GenBank/DDBJ whole genome shotgun (WGS) entry which is preliminary data.</text>
</comment>
<sequence length="160" mass="18349">MAQTKTVSEPRRNLTLETLPLNYTNLDLTLRFYFNCTTNLFSEPPIDCLRFKEKQSYVIVLTVNETDQVNWLGICKENSRTKLTLRILMGTVGINNTRKGFLCFCKDVKSTKQPLSSSLLASCSCYCLNDEDSFQDTNKLVMPRALVKESLNLIIKLFKM</sequence>
<proteinExistence type="predicted"/>
<dbReference type="EMBL" id="RCHU02000012">
    <property type="protein sequence ID" value="KAL3575050.1"/>
    <property type="molecule type" value="Genomic_DNA"/>
</dbReference>
<dbReference type="Proteomes" id="UP000309997">
    <property type="component" value="Unassembled WGS sequence"/>
</dbReference>